<evidence type="ECO:0000256" key="1">
    <source>
        <dbReference type="SAM" id="Phobius"/>
    </source>
</evidence>
<dbReference type="Proteomes" id="UP001501480">
    <property type="component" value="Unassembled WGS sequence"/>
</dbReference>
<feature type="domain" description="YdbS-like PH" evidence="2">
    <location>
        <begin position="69"/>
        <end position="143"/>
    </location>
</feature>
<evidence type="ECO:0000313" key="3">
    <source>
        <dbReference type="EMBL" id="GAA2071720.1"/>
    </source>
</evidence>
<accession>A0ABP5HCS9</accession>
<dbReference type="InterPro" id="IPR005182">
    <property type="entry name" value="YdbS-like_PH"/>
</dbReference>
<name>A0ABP5HCS9_9ACTN</name>
<keyword evidence="4" id="KW-1185">Reference proteome</keyword>
<evidence type="ECO:0000259" key="2">
    <source>
        <dbReference type="Pfam" id="PF03703"/>
    </source>
</evidence>
<evidence type="ECO:0000313" key="4">
    <source>
        <dbReference type="Proteomes" id="UP001501480"/>
    </source>
</evidence>
<protein>
    <recommendedName>
        <fullName evidence="2">YdbS-like PH domain-containing protein</fullName>
    </recommendedName>
</protein>
<organism evidence="3 4">
    <name type="scientific">Aeromicrobium halocynthiae</name>
    <dbReference type="NCBI Taxonomy" id="560557"/>
    <lineage>
        <taxon>Bacteria</taxon>
        <taxon>Bacillati</taxon>
        <taxon>Actinomycetota</taxon>
        <taxon>Actinomycetes</taxon>
        <taxon>Propionibacteriales</taxon>
        <taxon>Nocardioidaceae</taxon>
        <taxon>Aeromicrobium</taxon>
    </lineage>
</organism>
<reference evidence="4" key="1">
    <citation type="journal article" date="2019" name="Int. J. Syst. Evol. Microbiol.">
        <title>The Global Catalogue of Microorganisms (GCM) 10K type strain sequencing project: providing services to taxonomists for standard genome sequencing and annotation.</title>
        <authorList>
            <consortium name="The Broad Institute Genomics Platform"/>
            <consortium name="The Broad Institute Genome Sequencing Center for Infectious Disease"/>
            <person name="Wu L."/>
            <person name="Ma J."/>
        </authorList>
    </citation>
    <scope>NUCLEOTIDE SEQUENCE [LARGE SCALE GENOMIC DNA]</scope>
    <source>
        <strain evidence="4">JCM 15749</strain>
    </source>
</reference>
<gene>
    <name evidence="3" type="ORF">GCM10009821_07060</name>
</gene>
<sequence>MPGETVLETTRTHVKVLLVPLLVLLACSFAGGFLAAQAGGSGDGWVRWGVVALAVGIALWFAVLPFVRWFLWTYTLTSKRIVEQKGILTREGRVIPLSRVNDVSFEKNLNDRLLRCGTLIVHTASEEQGLLLRDIPRIEDFHRTVSTLVYEAHRRHDEPI</sequence>
<keyword evidence="1" id="KW-1133">Transmembrane helix</keyword>
<feature type="transmembrane region" description="Helical" evidence="1">
    <location>
        <begin position="45"/>
        <end position="71"/>
    </location>
</feature>
<proteinExistence type="predicted"/>
<comment type="caution">
    <text evidence="3">The sequence shown here is derived from an EMBL/GenBank/DDBJ whole genome shotgun (WGS) entry which is preliminary data.</text>
</comment>
<keyword evidence="1" id="KW-0472">Membrane</keyword>
<dbReference type="PANTHER" id="PTHR37938:SF1">
    <property type="entry name" value="BLL0215 PROTEIN"/>
    <property type="match status" value="1"/>
</dbReference>
<dbReference type="PANTHER" id="PTHR37938">
    <property type="entry name" value="BLL0215 PROTEIN"/>
    <property type="match status" value="1"/>
</dbReference>
<keyword evidence="1" id="KW-0812">Transmembrane</keyword>
<dbReference type="EMBL" id="BAAAPY010000001">
    <property type="protein sequence ID" value="GAA2071720.1"/>
    <property type="molecule type" value="Genomic_DNA"/>
</dbReference>
<dbReference type="Pfam" id="PF03703">
    <property type="entry name" value="bPH_2"/>
    <property type="match status" value="1"/>
</dbReference>